<dbReference type="RefSeq" id="WP_203626313.1">
    <property type="nucleotide sequence ID" value="NZ_BOLQ01000003.1"/>
</dbReference>
<dbReference type="EMBL" id="JBHTOC010000004">
    <property type="protein sequence ID" value="MFD1429391.1"/>
    <property type="molecule type" value="Genomic_DNA"/>
</dbReference>
<name>A0ABW4CIL6_9LACO</name>
<sequence>MAYTRVATTTHQQIDILRSRGLQIADEKSAMAILEEVGYFRFKGYCLPFYGPEKERFRSGVDLEQIYQTYRFDTDVKALTLQACQRAETRFKSIMGNTLALTLGSVLPDTAFYSVDRAKQWHARAAKAQVDGSSRGELYVDHYTVEYEEFPIWVDLELTSFGNASMLYSWLDRDLQRQVAARYGVRYPYIQNWMHVLTVIRNTCAHNSRIYGRHLALNTRIPSSQSPYFVNGNFFSVLFVLYKVLARKDFAVYLQRMKTCFDSYQGCVAINWLGFPDDWFEHCLGMM</sequence>
<evidence type="ECO:0000313" key="2">
    <source>
        <dbReference type="Proteomes" id="UP001597196"/>
    </source>
</evidence>
<dbReference type="Proteomes" id="UP001597196">
    <property type="component" value="Unassembled WGS sequence"/>
</dbReference>
<dbReference type="InterPro" id="IPR011664">
    <property type="entry name" value="Abi_system_AbiD/AbiF-like"/>
</dbReference>
<keyword evidence="2" id="KW-1185">Reference proteome</keyword>
<organism evidence="1 2">
    <name type="scientific">Lacticaseibacillus mingshuiensis</name>
    <dbReference type="NCBI Taxonomy" id="2799574"/>
    <lineage>
        <taxon>Bacteria</taxon>
        <taxon>Bacillati</taxon>
        <taxon>Bacillota</taxon>
        <taxon>Bacilli</taxon>
        <taxon>Lactobacillales</taxon>
        <taxon>Lactobacillaceae</taxon>
        <taxon>Lacticaseibacillus</taxon>
    </lineage>
</organism>
<gene>
    <name evidence="1" type="ORF">ACFQ4P_03890</name>
</gene>
<evidence type="ECO:0000313" key="1">
    <source>
        <dbReference type="EMBL" id="MFD1429391.1"/>
    </source>
</evidence>
<reference evidence="2" key="1">
    <citation type="journal article" date="2019" name="Int. J. Syst. Evol. Microbiol.">
        <title>The Global Catalogue of Microorganisms (GCM) 10K type strain sequencing project: providing services to taxonomists for standard genome sequencing and annotation.</title>
        <authorList>
            <consortium name="The Broad Institute Genomics Platform"/>
            <consortium name="The Broad Institute Genome Sequencing Center for Infectious Disease"/>
            <person name="Wu L."/>
            <person name="Ma J."/>
        </authorList>
    </citation>
    <scope>NUCLEOTIDE SEQUENCE [LARGE SCALE GENOMIC DNA]</scope>
    <source>
        <strain evidence="2">CCM 8980</strain>
    </source>
</reference>
<dbReference type="Pfam" id="PF07751">
    <property type="entry name" value="Abi_2"/>
    <property type="match status" value="1"/>
</dbReference>
<comment type="caution">
    <text evidence="1">The sequence shown here is derived from an EMBL/GenBank/DDBJ whole genome shotgun (WGS) entry which is preliminary data.</text>
</comment>
<protein>
    <submittedName>
        <fullName evidence="1">Abi family protein</fullName>
    </submittedName>
</protein>
<accession>A0ABW4CIL6</accession>
<proteinExistence type="predicted"/>